<protein>
    <recommendedName>
        <fullName evidence="1">RNase H type-1 domain-containing protein</fullName>
    </recommendedName>
</protein>
<dbReference type="Gene3D" id="3.30.420.10">
    <property type="entry name" value="Ribonuclease H-like superfamily/Ribonuclease H"/>
    <property type="match status" value="1"/>
</dbReference>
<dbReference type="PROSITE" id="PS50879">
    <property type="entry name" value="RNASE_H_1"/>
    <property type="match status" value="1"/>
</dbReference>
<reference evidence="2 3" key="1">
    <citation type="journal article" date="2019" name="Sci. Rep.">
        <title>Orb-weaving spider Araneus ventricosus genome elucidates the spidroin gene catalogue.</title>
        <authorList>
            <person name="Kono N."/>
            <person name="Nakamura H."/>
            <person name="Ohtoshi R."/>
            <person name="Moran D.A.P."/>
            <person name="Shinohara A."/>
            <person name="Yoshida Y."/>
            <person name="Fujiwara M."/>
            <person name="Mori M."/>
            <person name="Tomita M."/>
            <person name="Arakawa K."/>
        </authorList>
    </citation>
    <scope>NUCLEOTIDE SEQUENCE [LARGE SCALE GENOMIC DNA]</scope>
</reference>
<gene>
    <name evidence="2" type="ORF">AVEN_274951_1</name>
</gene>
<evidence type="ECO:0000259" key="1">
    <source>
        <dbReference type="PROSITE" id="PS50879"/>
    </source>
</evidence>
<keyword evidence="3" id="KW-1185">Reference proteome</keyword>
<dbReference type="AlphaFoldDB" id="A0A4Y2QIT2"/>
<dbReference type="InterPro" id="IPR036397">
    <property type="entry name" value="RNaseH_sf"/>
</dbReference>
<proteinExistence type="predicted"/>
<dbReference type="InterPro" id="IPR012337">
    <property type="entry name" value="RNaseH-like_sf"/>
</dbReference>
<dbReference type="InterPro" id="IPR002156">
    <property type="entry name" value="RNaseH_domain"/>
</dbReference>
<dbReference type="GO" id="GO:0003676">
    <property type="term" value="F:nucleic acid binding"/>
    <property type="evidence" value="ECO:0007669"/>
    <property type="project" value="InterPro"/>
</dbReference>
<dbReference type="SUPFAM" id="SSF53098">
    <property type="entry name" value="Ribonuclease H-like"/>
    <property type="match status" value="1"/>
</dbReference>
<feature type="domain" description="RNase H type-1" evidence="1">
    <location>
        <begin position="83"/>
        <end position="151"/>
    </location>
</feature>
<evidence type="ECO:0000313" key="3">
    <source>
        <dbReference type="Proteomes" id="UP000499080"/>
    </source>
</evidence>
<evidence type="ECO:0000313" key="2">
    <source>
        <dbReference type="EMBL" id="GBN63197.1"/>
    </source>
</evidence>
<comment type="caution">
    <text evidence="2">The sequence shown here is derived from an EMBL/GenBank/DDBJ whole genome shotgun (WGS) entry which is preliminary data.</text>
</comment>
<sequence>MYDRILNPIFGTFYANKPSYIPSFGHRMRLLQFLNIEILPKEDESAPWDDSNIMAIKGFNNQPKSITPDSVYSELFCYHKQQYSDYESVFTDGSKTGDHVGSAAIFNNWMVSEKLHKFCSVFTAEVYAIIVALQIIKSQVMIIYTDSKSSI</sequence>
<dbReference type="OrthoDB" id="6433513at2759"/>
<dbReference type="GO" id="GO:0004523">
    <property type="term" value="F:RNA-DNA hybrid ribonuclease activity"/>
    <property type="evidence" value="ECO:0007669"/>
    <property type="project" value="InterPro"/>
</dbReference>
<name>A0A4Y2QIT2_ARAVE</name>
<accession>A0A4Y2QIT2</accession>
<organism evidence="2 3">
    <name type="scientific">Araneus ventricosus</name>
    <name type="common">Orbweaver spider</name>
    <name type="synonym">Epeira ventricosa</name>
    <dbReference type="NCBI Taxonomy" id="182803"/>
    <lineage>
        <taxon>Eukaryota</taxon>
        <taxon>Metazoa</taxon>
        <taxon>Ecdysozoa</taxon>
        <taxon>Arthropoda</taxon>
        <taxon>Chelicerata</taxon>
        <taxon>Arachnida</taxon>
        <taxon>Araneae</taxon>
        <taxon>Araneomorphae</taxon>
        <taxon>Entelegynae</taxon>
        <taxon>Araneoidea</taxon>
        <taxon>Araneidae</taxon>
        <taxon>Araneus</taxon>
    </lineage>
</organism>
<dbReference type="Proteomes" id="UP000499080">
    <property type="component" value="Unassembled WGS sequence"/>
</dbReference>
<dbReference type="EMBL" id="BGPR01013987">
    <property type="protein sequence ID" value="GBN63197.1"/>
    <property type="molecule type" value="Genomic_DNA"/>
</dbReference>